<dbReference type="Proteomes" id="UP000198748">
    <property type="component" value="Unassembled WGS sequence"/>
</dbReference>
<keyword evidence="2" id="KW-0808">Transferase</keyword>
<dbReference type="InterPro" id="IPR029044">
    <property type="entry name" value="Nucleotide-diphossugar_trans"/>
</dbReference>
<dbReference type="GO" id="GO:0016758">
    <property type="term" value="F:hexosyltransferase activity"/>
    <property type="evidence" value="ECO:0007669"/>
    <property type="project" value="UniProtKB-ARBA"/>
</dbReference>
<dbReference type="SUPFAM" id="SSF53448">
    <property type="entry name" value="Nucleotide-diphospho-sugar transferases"/>
    <property type="match status" value="1"/>
</dbReference>
<dbReference type="STRING" id="659014.SAMN04487996_10266"/>
<dbReference type="EMBL" id="FNAN01000002">
    <property type="protein sequence ID" value="SDD73293.1"/>
    <property type="molecule type" value="Genomic_DNA"/>
</dbReference>
<organism evidence="2 3">
    <name type="scientific">Dyadobacter soli</name>
    <dbReference type="NCBI Taxonomy" id="659014"/>
    <lineage>
        <taxon>Bacteria</taxon>
        <taxon>Pseudomonadati</taxon>
        <taxon>Bacteroidota</taxon>
        <taxon>Cytophagia</taxon>
        <taxon>Cytophagales</taxon>
        <taxon>Spirosomataceae</taxon>
        <taxon>Dyadobacter</taxon>
    </lineage>
</organism>
<dbReference type="PANTHER" id="PTHR22916">
    <property type="entry name" value="GLYCOSYLTRANSFERASE"/>
    <property type="match status" value="1"/>
</dbReference>
<gene>
    <name evidence="2" type="ORF">SAMN04487996_10266</name>
</gene>
<proteinExistence type="predicted"/>
<dbReference type="InterPro" id="IPR001173">
    <property type="entry name" value="Glyco_trans_2-like"/>
</dbReference>
<name>A0A1G6X5Y6_9BACT</name>
<feature type="domain" description="Glycosyltransferase 2-like" evidence="1">
    <location>
        <begin position="8"/>
        <end position="169"/>
    </location>
</feature>
<evidence type="ECO:0000313" key="3">
    <source>
        <dbReference type="Proteomes" id="UP000198748"/>
    </source>
</evidence>
<dbReference type="CDD" id="cd04196">
    <property type="entry name" value="GT_2_like_d"/>
    <property type="match status" value="1"/>
</dbReference>
<dbReference type="RefSeq" id="WP_090146437.1">
    <property type="nucleotide sequence ID" value="NZ_FNAN01000002.1"/>
</dbReference>
<protein>
    <submittedName>
        <fullName evidence="2">Glycosyltransferase involved in cell wall bisynthesis</fullName>
    </submittedName>
</protein>
<dbReference type="Gene3D" id="3.90.550.10">
    <property type="entry name" value="Spore Coat Polysaccharide Biosynthesis Protein SpsA, Chain A"/>
    <property type="match status" value="1"/>
</dbReference>
<sequence length="311" mass="35569">MEIQPLISIALCTYNGSAFLREQLDSVLGQRYTHWELVVVDDCSTDSTRAILEAYAGSDARISLHYNPQNLGYNKNFEKALGFCQSELIAICDQDDIWHPEKLEKQVRLIGNHTLVYHDSEFVNAEGQSMNRRISDKLRFYRGGAPEVFLFLNCVSGHSILMKKSVLQKSLPFPADFHYDQWLAFNAACMGTIDFLPEALVQYRQHSSNNTDILALKPVEKSVDQKVLALEMESRWLMLCARQCAGKAHGLINALYSQSLRRNDRFFDAAFGILVWKHRDTLLRLLKKSDTSKFFYALRKAWGTKAKMTAK</sequence>
<dbReference type="AlphaFoldDB" id="A0A1G6X5Y6"/>
<dbReference type="Pfam" id="PF00535">
    <property type="entry name" value="Glycos_transf_2"/>
    <property type="match status" value="1"/>
</dbReference>
<dbReference type="OrthoDB" id="9802649at2"/>
<reference evidence="3" key="1">
    <citation type="submission" date="2016-10" db="EMBL/GenBank/DDBJ databases">
        <authorList>
            <person name="Varghese N."/>
            <person name="Submissions S."/>
        </authorList>
    </citation>
    <scope>NUCLEOTIDE SEQUENCE [LARGE SCALE GENOMIC DNA]</scope>
    <source>
        <strain evidence="3">DSM 25329</strain>
    </source>
</reference>
<evidence type="ECO:0000259" key="1">
    <source>
        <dbReference type="Pfam" id="PF00535"/>
    </source>
</evidence>
<dbReference type="PANTHER" id="PTHR22916:SF3">
    <property type="entry name" value="UDP-GLCNAC:BETAGAL BETA-1,3-N-ACETYLGLUCOSAMINYLTRANSFERASE-LIKE PROTEIN 1"/>
    <property type="match status" value="1"/>
</dbReference>
<evidence type="ECO:0000313" key="2">
    <source>
        <dbReference type="EMBL" id="SDD73293.1"/>
    </source>
</evidence>
<accession>A0A1G6X5Y6</accession>
<keyword evidence="3" id="KW-1185">Reference proteome</keyword>